<dbReference type="InterPro" id="IPR002876">
    <property type="entry name" value="Transcrip_reg_TACO1-like"/>
</dbReference>
<dbReference type="InterPro" id="IPR026564">
    <property type="entry name" value="Transcrip_reg_TACO1-like_dom3"/>
</dbReference>
<reference evidence="5" key="1">
    <citation type="journal article" date="2023" name="Insect Mol. Biol.">
        <title>Genome sequencing provides insights into the evolution of gene families encoding plant cell wall-degrading enzymes in longhorned beetles.</title>
        <authorList>
            <person name="Shin N.R."/>
            <person name="Okamura Y."/>
            <person name="Kirsch R."/>
            <person name="Pauchet Y."/>
        </authorList>
    </citation>
    <scope>NUCLEOTIDE SEQUENCE</scope>
    <source>
        <strain evidence="5">AMC_N1</strain>
    </source>
</reference>
<comment type="similarity">
    <text evidence="2">Belongs to the TACO1 family.</text>
</comment>
<feature type="domain" description="TACO1/YebC-like second and third" evidence="3">
    <location>
        <begin position="110"/>
        <end position="248"/>
    </location>
</feature>
<name>A0AAV8Z1J9_9CUCU</name>
<evidence type="ECO:0000256" key="1">
    <source>
        <dbReference type="ARBA" id="ARBA00004173"/>
    </source>
</evidence>
<evidence type="ECO:0000259" key="4">
    <source>
        <dbReference type="Pfam" id="PF20772"/>
    </source>
</evidence>
<comment type="caution">
    <text evidence="5">The sequence shown here is derived from an EMBL/GenBank/DDBJ whole genome shotgun (WGS) entry which is preliminary data.</text>
</comment>
<dbReference type="AlphaFoldDB" id="A0AAV8Z1J9"/>
<dbReference type="InterPro" id="IPR049083">
    <property type="entry name" value="TACO1_YebC_N"/>
</dbReference>
<keyword evidence="6" id="KW-1185">Reference proteome</keyword>
<evidence type="ECO:0008006" key="7">
    <source>
        <dbReference type="Google" id="ProtNLM"/>
    </source>
</evidence>
<dbReference type="InterPro" id="IPR017856">
    <property type="entry name" value="Integrase-like_N"/>
</dbReference>
<dbReference type="PANTHER" id="PTHR12532:SF0">
    <property type="entry name" value="TRANSLATIONAL ACTIVATOR OF CYTOCHROME C OXIDASE 1"/>
    <property type="match status" value="1"/>
</dbReference>
<protein>
    <recommendedName>
        <fullName evidence="7">Translational activator of cytochrome c oxidase 1</fullName>
    </recommendedName>
</protein>
<dbReference type="InterPro" id="IPR048300">
    <property type="entry name" value="TACO1_YebC-like_2nd/3rd_dom"/>
</dbReference>
<organism evidence="5 6">
    <name type="scientific">Aromia moschata</name>
    <dbReference type="NCBI Taxonomy" id="1265417"/>
    <lineage>
        <taxon>Eukaryota</taxon>
        <taxon>Metazoa</taxon>
        <taxon>Ecdysozoa</taxon>
        <taxon>Arthropoda</taxon>
        <taxon>Hexapoda</taxon>
        <taxon>Insecta</taxon>
        <taxon>Pterygota</taxon>
        <taxon>Neoptera</taxon>
        <taxon>Endopterygota</taxon>
        <taxon>Coleoptera</taxon>
        <taxon>Polyphaga</taxon>
        <taxon>Cucujiformia</taxon>
        <taxon>Chrysomeloidea</taxon>
        <taxon>Cerambycidae</taxon>
        <taxon>Cerambycinae</taxon>
        <taxon>Callichromatini</taxon>
        <taxon>Aromia</taxon>
    </lineage>
</organism>
<evidence type="ECO:0000256" key="2">
    <source>
        <dbReference type="ARBA" id="ARBA00008724"/>
    </source>
</evidence>
<dbReference type="InterPro" id="IPR029072">
    <property type="entry name" value="YebC-like"/>
</dbReference>
<evidence type="ECO:0000313" key="6">
    <source>
        <dbReference type="Proteomes" id="UP001162162"/>
    </source>
</evidence>
<evidence type="ECO:0000313" key="5">
    <source>
        <dbReference type="EMBL" id="KAJ8957932.1"/>
    </source>
</evidence>
<comment type="subcellular location">
    <subcellularLocation>
        <location evidence="1">Mitochondrion</location>
    </subcellularLocation>
</comment>
<dbReference type="FunFam" id="1.10.10.200:FF:000002">
    <property type="entry name" value="Probable transcriptional regulatory protein CLM62_37755"/>
    <property type="match status" value="1"/>
</dbReference>
<dbReference type="Proteomes" id="UP001162162">
    <property type="component" value="Unassembled WGS sequence"/>
</dbReference>
<dbReference type="Gene3D" id="1.10.10.200">
    <property type="match status" value="1"/>
</dbReference>
<dbReference type="Gene3D" id="3.30.70.980">
    <property type="match status" value="2"/>
</dbReference>
<dbReference type="Pfam" id="PF20772">
    <property type="entry name" value="TACO1_YebC_N"/>
    <property type="match status" value="1"/>
</dbReference>
<accession>A0AAV8Z1J9</accession>
<dbReference type="Pfam" id="PF01709">
    <property type="entry name" value="Transcrip_reg"/>
    <property type="match status" value="1"/>
</dbReference>
<evidence type="ECO:0000259" key="3">
    <source>
        <dbReference type="Pfam" id="PF01709"/>
    </source>
</evidence>
<sequence length="249" mass="28034">MLKNFAYSILKLGENHLNSHLLKKRYAGHSKWQNIRHIKEAKDSQRAELFTKLSRQMKVAVQEGGSVDPKFNLKLEQVIQQAKRASMPVATIQSILKSCQQDKSQGQAYLLEIKGPGSCFILCEAFTNQLHQLKMGMATILRKHQSRFSDGKITNEDDLLEQATEHAIESGAEDVRIIEDSVQFVCGKTNLGQVVQGLERLSYEVTSASVEYIPLKEQALTDSDLDVCRSLYKKLESLPEVVRISDNIA</sequence>
<dbReference type="EMBL" id="JAPWTK010000020">
    <property type="protein sequence ID" value="KAJ8957932.1"/>
    <property type="molecule type" value="Genomic_DNA"/>
</dbReference>
<dbReference type="GO" id="GO:0005739">
    <property type="term" value="C:mitochondrion"/>
    <property type="evidence" value="ECO:0007669"/>
    <property type="project" value="UniProtKB-SubCell"/>
</dbReference>
<dbReference type="SUPFAM" id="SSF75625">
    <property type="entry name" value="YebC-like"/>
    <property type="match status" value="1"/>
</dbReference>
<gene>
    <name evidence="5" type="ORF">NQ318_001929</name>
</gene>
<feature type="domain" description="TACO1/YebC-like N-terminal" evidence="4">
    <location>
        <begin position="30"/>
        <end position="100"/>
    </location>
</feature>
<dbReference type="PANTHER" id="PTHR12532">
    <property type="entry name" value="TRANSLATIONAL ACTIVATOR OF CYTOCHROME C OXIDASE 1"/>
    <property type="match status" value="1"/>
</dbReference>
<proteinExistence type="inferred from homology"/>